<proteinExistence type="predicted"/>
<comment type="caution">
    <text evidence="1">The sequence shown here is derived from an EMBL/GenBank/DDBJ whole genome shotgun (WGS) entry which is preliminary data.</text>
</comment>
<gene>
    <name evidence="1" type="ORF">PIB30_005557</name>
</gene>
<reference evidence="1 2" key="1">
    <citation type="journal article" date="2023" name="Plants (Basel)">
        <title>Bridging the Gap: Combining Genomics and Transcriptomics Approaches to Understand Stylosanthes scabra, an Orphan Legume from the Brazilian Caatinga.</title>
        <authorList>
            <person name="Ferreira-Neto J.R.C."/>
            <person name="da Silva M.D."/>
            <person name="Binneck E."/>
            <person name="de Melo N.F."/>
            <person name="da Silva R.H."/>
            <person name="de Melo A.L.T.M."/>
            <person name="Pandolfi V."/>
            <person name="Bustamante F.O."/>
            <person name="Brasileiro-Vidal A.C."/>
            <person name="Benko-Iseppon A.M."/>
        </authorList>
    </citation>
    <scope>NUCLEOTIDE SEQUENCE [LARGE SCALE GENOMIC DNA]</scope>
    <source>
        <tissue evidence="1">Leaves</tissue>
    </source>
</reference>
<accession>A0ABU6Q564</accession>
<evidence type="ECO:0000313" key="1">
    <source>
        <dbReference type="EMBL" id="MED6106573.1"/>
    </source>
</evidence>
<organism evidence="1 2">
    <name type="scientific">Stylosanthes scabra</name>
    <dbReference type="NCBI Taxonomy" id="79078"/>
    <lineage>
        <taxon>Eukaryota</taxon>
        <taxon>Viridiplantae</taxon>
        <taxon>Streptophyta</taxon>
        <taxon>Embryophyta</taxon>
        <taxon>Tracheophyta</taxon>
        <taxon>Spermatophyta</taxon>
        <taxon>Magnoliopsida</taxon>
        <taxon>eudicotyledons</taxon>
        <taxon>Gunneridae</taxon>
        <taxon>Pentapetalae</taxon>
        <taxon>rosids</taxon>
        <taxon>fabids</taxon>
        <taxon>Fabales</taxon>
        <taxon>Fabaceae</taxon>
        <taxon>Papilionoideae</taxon>
        <taxon>50 kb inversion clade</taxon>
        <taxon>dalbergioids sensu lato</taxon>
        <taxon>Dalbergieae</taxon>
        <taxon>Pterocarpus clade</taxon>
        <taxon>Stylosanthes</taxon>
    </lineage>
</organism>
<protein>
    <submittedName>
        <fullName evidence="1">Uncharacterized protein</fullName>
    </submittedName>
</protein>
<keyword evidence="2" id="KW-1185">Reference proteome</keyword>
<evidence type="ECO:0000313" key="2">
    <source>
        <dbReference type="Proteomes" id="UP001341840"/>
    </source>
</evidence>
<dbReference type="EMBL" id="JASCZI010000011">
    <property type="protein sequence ID" value="MED6106573.1"/>
    <property type="molecule type" value="Genomic_DNA"/>
</dbReference>
<dbReference type="Proteomes" id="UP001341840">
    <property type="component" value="Unassembled WGS sequence"/>
</dbReference>
<sequence length="108" mass="12092">MCIHCTQSVWKVITIPSFTFFFKLILLFDPQTLTLLSLNFVPPLAPPNSPPLQFRRAVGIRLLSGYRAAVTRILSVSPRRCVSPLSSSSRRCVSLFSFSLCRHASLPL</sequence>
<name>A0ABU6Q564_9FABA</name>